<evidence type="ECO:0000256" key="8">
    <source>
        <dbReference type="ARBA" id="ARBA00023277"/>
    </source>
</evidence>
<dbReference type="EC" id="3.2.1.132" evidence="4"/>
<keyword evidence="6 12" id="KW-0732">Signal</keyword>
<dbReference type="EMBL" id="JBANRG010000059">
    <property type="protein sequence ID" value="KAK7442210.1"/>
    <property type="molecule type" value="Genomic_DNA"/>
</dbReference>
<keyword evidence="14" id="KW-1185">Reference proteome</keyword>
<feature type="compositionally biased region" description="Basic and acidic residues" evidence="11">
    <location>
        <begin position="67"/>
        <end position="77"/>
    </location>
</feature>
<evidence type="ECO:0000313" key="13">
    <source>
        <dbReference type="EMBL" id="KAK7442210.1"/>
    </source>
</evidence>
<evidence type="ECO:0000256" key="4">
    <source>
        <dbReference type="ARBA" id="ARBA00012273"/>
    </source>
</evidence>
<comment type="similarity">
    <text evidence="3">Belongs to the glycosyl hydrolase 75 family.</text>
</comment>
<evidence type="ECO:0000256" key="11">
    <source>
        <dbReference type="SAM" id="MobiDB-lite"/>
    </source>
</evidence>
<reference evidence="13 14" key="1">
    <citation type="submission" date="2024-01" db="EMBL/GenBank/DDBJ databases">
        <title>A draft genome for the cacao thread blight pathogen Marasmiellus scandens.</title>
        <authorList>
            <person name="Baruah I.K."/>
            <person name="Leung J."/>
            <person name="Bukari Y."/>
            <person name="Amoako-Attah I."/>
            <person name="Meinhardt L.W."/>
            <person name="Bailey B.A."/>
            <person name="Cohen S.P."/>
        </authorList>
    </citation>
    <scope>NUCLEOTIDE SEQUENCE [LARGE SCALE GENOMIC DNA]</scope>
    <source>
        <strain evidence="13 14">GH-19</strain>
    </source>
</reference>
<gene>
    <name evidence="13" type="ORF">VKT23_016181</name>
</gene>
<evidence type="ECO:0000256" key="9">
    <source>
        <dbReference type="ARBA" id="ARBA00023295"/>
    </source>
</evidence>
<keyword evidence="9" id="KW-0326">Glycosidase</keyword>
<dbReference type="PANTHER" id="PTHR42061:SF4">
    <property type="entry name" value="ENDO-CHITOSANASE"/>
    <property type="match status" value="1"/>
</dbReference>
<keyword evidence="7" id="KW-0378">Hydrolase</keyword>
<keyword evidence="10" id="KW-0624">Polysaccharide degradation</keyword>
<protein>
    <recommendedName>
        <fullName evidence="4">chitosanase</fullName>
        <ecNumber evidence="4">3.2.1.132</ecNumber>
    </recommendedName>
</protein>
<feature type="signal peptide" evidence="12">
    <location>
        <begin position="1"/>
        <end position="16"/>
    </location>
</feature>
<feature type="chain" id="PRO_5046971204" description="chitosanase" evidence="12">
    <location>
        <begin position="17"/>
        <end position="267"/>
    </location>
</feature>
<evidence type="ECO:0000256" key="3">
    <source>
        <dbReference type="ARBA" id="ARBA00007799"/>
    </source>
</evidence>
<evidence type="ECO:0000256" key="12">
    <source>
        <dbReference type="SAM" id="SignalP"/>
    </source>
</evidence>
<comment type="caution">
    <text evidence="13">The sequence shown here is derived from an EMBL/GenBank/DDBJ whole genome shotgun (WGS) entry which is preliminary data.</text>
</comment>
<proteinExistence type="inferred from homology"/>
<organism evidence="13 14">
    <name type="scientific">Marasmiellus scandens</name>
    <dbReference type="NCBI Taxonomy" id="2682957"/>
    <lineage>
        <taxon>Eukaryota</taxon>
        <taxon>Fungi</taxon>
        <taxon>Dikarya</taxon>
        <taxon>Basidiomycota</taxon>
        <taxon>Agaricomycotina</taxon>
        <taxon>Agaricomycetes</taxon>
        <taxon>Agaricomycetidae</taxon>
        <taxon>Agaricales</taxon>
        <taxon>Marasmiineae</taxon>
        <taxon>Omphalotaceae</taxon>
        <taxon>Marasmiellus</taxon>
    </lineage>
</organism>
<evidence type="ECO:0000256" key="10">
    <source>
        <dbReference type="ARBA" id="ARBA00023326"/>
    </source>
</evidence>
<keyword evidence="8" id="KW-0119">Carbohydrate metabolism</keyword>
<name>A0ABR1IYB4_9AGAR</name>
<evidence type="ECO:0000256" key="7">
    <source>
        <dbReference type="ARBA" id="ARBA00022801"/>
    </source>
</evidence>
<accession>A0ABR1IYB4</accession>
<comment type="catalytic activity">
    <reaction evidence="1">
        <text>Endohydrolysis of beta-(1-&gt;4)-linkages between D-glucosamine residues in a partly acetylated chitosan.</text>
        <dbReference type="EC" id="3.2.1.132"/>
    </reaction>
</comment>
<evidence type="ECO:0000256" key="6">
    <source>
        <dbReference type="ARBA" id="ARBA00022729"/>
    </source>
</evidence>
<evidence type="ECO:0000313" key="14">
    <source>
        <dbReference type="Proteomes" id="UP001498398"/>
    </source>
</evidence>
<evidence type="ECO:0000256" key="5">
    <source>
        <dbReference type="ARBA" id="ARBA00022525"/>
    </source>
</evidence>
<evidence type="ECO:0000256" key="1">
    <source>
        <dbReference type="ARBA" id="ARBA00000405"/>
    </source>
</evidence>
<dbReference type="Proteomes" id="UP001498398">
    <property type="component" value="Unassembled WGS sequence"/>
</dbReference>
<feature type="region of interest" description="Disordered" evidence="11">
    <location>
        <begin position="60"/>
        <end position="113"/>
    </location>
</feature>
<evidence type="ECO:0000256" key="2">
    <source>
        <dbReference type="ARBA" id="ARBA00004613"/>
    </source>
</evidence>
<sequence>MSSILYLGSVPALILAAPVASSSSALVRRYEAQPRRIDWHERSYVDLNENHVHRARRDVASVLSSRSDNEGPKKDNDGSGNDDLDSGNEPPKGGQNHDDANDDPDKDDSSPVSFQAASDIDVEAIYAAVKRATAKAVTEYDSGQGSKKVTIYENFMSHDGDAKAMSFIADMDVDCDGAQSCLMIFILFSRTIRVVKVILGGDKGHSILDVAYIVFGNAVPSGVDEKSSTIDLDALKQLGDKTVRVFQEALGLGVSSAQRGSKRNVRG</sequence>
<dbReference type="InterPro" id="IPR009939">
    <property type="entry name" value="Chitosanase_fungal"/>
</dbReference>
<dbReference type="PANTHER" id="PTHR42061">
    <property type="entry name" value="ENDO-CHITOSANASE"/>
    <property type="match status" value="1"/>
</dbReference>
<keyword evidence="5" id="KW-0964">Secreted</keyword>
<comment type="subcellular location">
    <subcellularLocation>
        <location evidence="2">Secreted</location>
    </subcellularLocation>
</comment>